<dbReference type="AlphaFoldDB" id="A0A0C3KQ80"/>
<sequence length="192" mass="21698">MKVMVTYNVETELAIANGARGTIVDIVLDENEPEFERDDPEVELVYPPAYVLVKLDRSKGTQLEGLREGIVPIEPMERNFRVKLPLSRKTKTVHRRQLPLTAAYAFTDCREQGQTLGQVIVDIAPVPSGSINGFNAYVALSRSSGRDTIRLLRDFDDVLFTKAPCDKLTDEDTRLEALDKETHRKWNFVFGS</sequence>
<dbReference type="InterPro" id="IPR027417">
    <property type="entry name" value="P-loop_NTPase"/>
</dbReference>
<accession>A0A0C3KQ80</accession>
<name>A0A0C3KQ80_9AGAM</name>
<dbReference type="EMBL" id="KN823082">
    <property type="protein sequence ID" value="KIO23538.1"/>
    <property type="molecule type" value="Genomic_DNA"/>
</dbReference>
<dbReference type="OrthoDB" id="2986975at2759"/>
<reference evidence="1 2" key="1">
    <citation type="submission" date="2014-04" db="EMBL/GenBank/DDBJ databases">
        <authorList>
            <consortium name="DOE Joint Genome Institute"/>
            <person name="Kuo A."/>
            <person name="Girlanda M."/>
            <person name="Perotto S."/>
            <person name="Kohler A."/>
            <person name="Nagy L.G."/>
            <person name="Floudas D."/>
            <person name="Copeland A."/>
            <person name="Barry K.W."/>
            <person name="Cichocki N."/>
            <person name="Veneault-Fourrey C."/>
            <person name="LaButti K."/>
            <person name="Lindquist E.A."/>
            <person name="Lipzen A."/>
            <person name="Lundell T."/>
            <person name="Morin E."/>
            <person name="Murat C."/>
            <person name="Sun H."/>
            <person name="Tunlid A."/>
            <person name="Henrissat B."/>
            <person name="Grigoriev I.V."/>
            <person name="Hibbett D.S."/>
            <person name="Martin F."/>
            <person name="Nordberg H.P."/>
            <person name="Cantor M.N."/>
            <person name="Hua S.X."/>
        </authorList>
    </citation>
    <scope>NUCLEOTIDE SEQUENCE [LARGE SCALE GENOMIC DNA]</scope>
    <source>
        <strain evidence="1 2">MUT 4182</strain>
    </source>
</reference>
<dbReference type="SUPFAM" id="SSF52540">
    <property type="entry name" value="P-loop containing nucleoside triphosphate hydrolases"/>
    <property type="match status" value="1"/>
</dbReference>
<dbReference type="STRING" id="1051891.A0A0C3KQ80"/>
<dbReference type="Proteomes" id="UP000054248">
    <property type="component" value="Unassembled WGS sequence"/>
</dbReference>
<proteinExistence type="predicted"/>
<organism evidence="1 2">
    <name type="scientific">Tulasnella calospora MUT 4182</name>
    <dbReference type="NCBI Taxonomy" id="1051891"/>
    <lineage>
        <taxon>Eukaryota</taxon>
        <taxon>Fungi</taxon>
        <taxon>Dikarya</taxon>
        <taxon>Basidiomycota</taxon>
        <taxon>Agaricomycotina</taxon>
        <taxon>Agaricomycetes</taxon>
        <taxon>Cantharellales</taxon>
        <taxon>Tulasnellaceae</taxon>
        <taxon>Tulasnella</taxon>
    </lineage>
</organism>
<dbReference type="HOGENOM" id="CLU_001324_7_0_1"/>
<gene>
    <name evidence="1" type="ORF">M407DRAFT_9370</name>
</gene>
<protein>
    <submittedName>
        <fullName evidence="1">Uncharacterized protein</fullName>
    </submittedName>
</protein>
<keyword evidence="2" id="KW-1185">Reference proteome</keyword>
<reference evidence="2" key="2">
    <citation type="submission" date="2015-01" db="EMBL/GenBank/DDBJ databases">
        <title>Evolutionary Origins and Diversification of the Mycorrhizal Mutualists.</title>
        <authorList>
            <consortium name="DOE Joint Genome Institute"/>
            <consortium name="Mycorrhizal Genomics Consortium"/>
            <person name="Kohler A."/>
            <person name="Kuo A."/>
            <person name="Nagy L.G."/>
            <person name="Floudas D."/>
            <person name="Copeland A."/>
            <person name="Barry K.W."/>
            <person name="Cichocki N."/>
            <person name="Veneault-Fourrey C."/>
            <person name="LaButti K."/>
            <person name="Lindquist E.A."/>
            <person name="Lipzen A."/>
            <person name="Lundell T."/>
            <person name="Morin E."/>
            <person name="Murat C."/>
            <person name="Riley R."/>
            <person name="Ohm R."/>
            <person name="Sun H."/>
            <person name="Tunlid A."/>
            <person name="Henrissat B."/>
            <person name="Grigoriev I.V."/>
            <person name="Hibbett D.S."/>
            <person name="Martin F."/>
        </authorList>
    </citation>
    <scope>NUCLEOTIDE SEQUENCE [LARGE SCALE GENOMIC DNA]</scope>
    <source>
        <strain evidence="2">MUT 4182</strain>
    </source>
</reference>
<evidence type="ECO:0000313" key="2">
    <source>
        <dbReference type="Proteomes" id="UP000054248"/>
    </source>
</evidence>
<evidence type="ECO:0000313" key="1">
    <source>
        <dbReference type="EMBL" id="KIO23538.1"/>
    </source>
</evidence>